<dbReference type="AlphaFoldDB" id="A0A9P7YGY2"/>
<dbReference type="Pfam" id="PF06839">
    <property type="entry name" value="Zn_ribbon_GRF"/>
    <property type="match status" value="1"/>
</dbReference>
<organism evidence="7 8">
    <name type="scientific">Amylocarpus encephaloides</name>
    <dbReference type="NCBI Taxonomy" id="45428"/>
    <lineage>
        <taxon>Eukaryota</taxon>
        <taxon>Fungi</taxon>
        <taxon>Dikarya</taxon>
        <taxon>Ascomycota</taxon>
        <taxon>Pezizomycotina</taxon>
        <taxon>Leotiomycetes</taxon>
        <taxon>Helotiales</taxon>
        <taxon>Helotiales incertae sedis</taxon>
        <taxon>Amylocarpus</taxon>
    </lineage>
</organism>
<feature type="compositionally biased region" description="Basic and acidic residues" evidence="5">
    <location>
        <begin position="102"/>
        <end position="112"/>
    </location>
</feature>
<feature type="compositionally biased region" description="Polar residues" evidence="5">
    <location>
        <begin position="152"/>
        <end position="162"/>
    </location>
</feature>
<keyword evidence="1" id="KW-0479">Metal-binding</keyword>
<feature type="compositionally biased region" description="Basic and acidic residues" evidence="5">
    <location>
        <begin position="163"/>
        <end position="172"/>
    </location>
</feature>
<reference evidence="7" key="1">
    <citation type="journal article" date="2021" name="IMA Fungus">
        <title>Genomic characterization of three marine fungi, including Emericellopsis atlantica sp. nov. with signatures of a generalist lifestyle and marine biomass degradation.</title>
        <authorList>
            <person name="Hagestad O.C."/>
            <person name="Hou L."/>
            <person name="Andersen J.H."/>
            <person name="Hansen E.H."/>
            <person name="Altermark B."/>
            <person name="Li C."/>
            <person name="Kuhnert E."/>
            <person name="Cox R.J."/>
            <person name="Crous P.W."/>
            <person name="Spatafora J.W."/>
            <person name="Lail K."/>
            <person name="Amirebrahimi M."/>
            <person name="Lipzen A."/>
            <person name="Pangilinan J."/>
            <person name="Andreopoulos W."/>
            <person name="Hayes R.D."/>
            <person name="Ng V."/>
            <person name="Grigoriev I.V."/>
            <person name="Jackson S.A."/>
            <person name="Sutton T.D.S."/>
            <person name="Dobson A.D.W."/>
            <person name="Rama T."/>
        </authorList>
    </citation>
    <scope>NUCLEOTIDE SEQUENCE</scope>
    <source>
        <strain evidence="7">TRa018bII</strain>
    </source>
</reference>
<proteinExistence type="predicted"/>
<evidence type="ECO:0000256" key="5">
    <source>
        <dbReference type="SAM" id="MobiDB-lite"/>
    </source>
</evidence>
<feature type="domain" description="GRF-type" evidence="6">
    <location>
        <begin position="33"/>
        <end position="77"/>
    </location>
</feature>
<keyword evidence="3" id="KW-0862">Zinc</keyword>
<dbReference type="OrthoDB" id="430051at2759"/>
<evidence type="ECO:0000259" key="6">
    <source>
        <dbReference type="PROSITE" id="PS51999"/>
    </source>
</evidence>
<sequence length="347" mass="38070">MFRTPKKPTGRFQQRPAKGAAPMGLFQDGIWACDCNPRMNAAYFLTKKDGPNAGKWFYTCQEPEEKSCGFFLWEDAAVRREKQAILNNTRSEIDANRPPAETARDGAAERHSAPSSQVVLDVTASDEEDEFGDFPLTPAEMVTVFKSAEKASASNITPSNPESMRKTPEREAFATPTKRKRDEEELPTPATGGSKSKRMICTSPDGLNGGMWDGNKPFGGGGGQAPVITPTPNRSRKATDIAVSQDSKVGDYDITDEIMGALRGQSIDETTSTAIRDILNRYSLKISGIIKGRDITRMALKSKDTKIAELSQKITALETEKEMDKVVIRHCRNETARTAAAKRAKKS</sequence>
<dbReference type="PROSITE" id="PS51999">
    <property type="entry name" value="ZF_GRF"/>
    <property type="match status" value="1"/>
</dbReference>
<comment type="caution">
    <text evidence="7">The sequence shown here is derived from an EMBL/GenBank/DDBJ whole genome shotgun (WGS) entry which is preliminary data.</text>
</comment>
<evidence type="ECO:0000256" key="3">
    <source>
        <dbReference type="ARBA" id="ARBA00022833"/>
    </source>
</evidence>
<feature type="region of interest" description="Disordered" evidence="5">
    <location>
        <begin position="89"/>
        <end position="117"/>
    </location>
</feature>
<dbReference type="GO" id="GO:0008270">
    <property type="term" value="F:zinc ion binding"/>
    <property type="evidence" value="ECO:0007669"/>
    <property type="project" value="UniProtKB-KW"/>
</dbReference>
<evidence type="ECO:0000313" key="7">
    <source>
        <dbReference type="EMBL" id="KAG9233317.1"/>
    </source>
</evidence>
<protein>
    <recommendedName>
        <fullName evidence="6">GRF-type domain-containing protein</fullName>
    </recommendedName>
</protein>
<gene>
    <name evidence="7" type="ORF">BJ875DRAFT_485254</name>
</gene>
<evidence type="ECO:0000256" key="1">
    <source>
        <dbReference type="ARBA" id="ARBA00022723"/>
    </source>
</evidence>
<accession>A0A9P7YGY2</accession>
<evidence type="ECO:0000256" key="2">
    <source>
        <dbReference type="ARBA" id="ARBA00022771"/>
    </source>
</evidence>
<name>A0A9P7YGY2_9HELO</name>
<dbReference type="Proteomes" id="UP000824998">
    <property type="component" value="Unassembled WGS sequence"/>
</dbReference>
<dbReference type="InterPro" id="IPR010666">
    <property type="entry name" value="Znf_GRF"/>
</dbReference>
<feature type="region of interest" description="Disordered" evidence="5">
    <location>
        <begin position="150"/>
        <end position="200"/>
    </location>
</feature>
<keyword evidence="2 4" id="KW-0863">Zinc-finger</keyword>
<evidence type="ECO:0000313" key="8">
    <source>
        <dbReference type="Proteomes" id="UP000824998"/>
    </source>
</evidence>
<dbReference type="EMBL" id="MU251506">
    <property type="protein sequence ID" value="KAG9233317.1"/>
    <property type="molecule type" value="Genomic_DNA"/>
</dbReference>
<evidence type="ECO:0000256" key="4">
    <source>
        <dbReference type="PROSITE-ProRule" id="PRU01343"/>
    </source>
</evidence>
<keyword evidence="8" id="KW-1185">Reference proteome</keyword>